<evidence type="ECO:0000313" key="1">
    <source>
        <dbReference type="EMBL" id="QOL54551.1"/>
    </source>
</evidence>
<organism evidence="1 2">
    <name type="scientific">Bifidobacterium longum subsp. longum</name>
    <dbReference type="NCBI Taxonomy" id="1679"/>
    <lineage>
        <taxon>Bacteria</taxon>
        <taxon>Bacillati</taxon>
        <taxon>Actinomycetota</taxon>
        <taxon>Actinomycetes</taxon>
        <taxon>Bifidobacteriales</taxon>
        <taxon>Bifidobacteriaceae</taxon>
        <taxon>Bifidobacterium</taxon>
    </lineage>
</organism>
<accession>A0A7L9UHG1</accession>
<evidence type="ECO:0000313" key="2">
    <source>
        <dbReference type="Proteomes" id="UP000593918"/>
    </source>
</evidence>
<name>A0A7L9UHG1_BIFLL</name>
<gene>
    <name evidence="1" type="ORF">BL5915_06780</name>
</gene>
<dbReference type="EMBL" id="CP062943">
    <property type="protein sequence ID" value="QOL54551.1"/>
    <property type="molecule type" value="Genomic_DNA"/>
</dbReference>
<reference evidence="1 2" key="1">
    <citation type="submission" date="2020-10" db="EMBL/GenBank/DDBJ databases">
        <title>Genome sequencing of Bifidobacterium longum subsp. longum KCTC 5915.</title>
        <authorList>
            <person name="Kim J."/>
        </authorList>
    </citation>
    <scope>NUCLEOTIDE SEQUENCE [LARGE SCALE GENOMIC DNA]</scope>
    <source>
        <strain evidence="1 2">KCTC 5915</strain>
    </source>
</reference>
<proteinExistence type="predicted"/>
<dbReference type="Proteomes" id="UP000593918">
    <property type="component" value="Chromosome"/>
</dbReference>
<dbReference type="RefSeq" id="WP_200407941.1">
    <property type="nucleotide sequence ID" value="NZ_CP062943.1"/>
</dbReference>
<sequence>MVDSNTMRKARRVMAWFNIKNMDNAITLVEYYPDYDYDDFNVLFEQYDAWNIDDCINKILCPNPGLTKISIRNPKNIP</sequence>
<protein>
    <submittedName>
        <fullName evidence="1">Uncharacterized protein</fullName>
    </submittedName>
</protein>
<dbReference type="AlphaFoldDB" id="A0A7L9UHG1"/>